<evidence type="ECO:0000313" key="4">
    <source>
        <dbReference type="RefSeq" id="XP_020111316.1"/>
    </source>
</evidence>
<dbReference type="RefSeq" id="XP_020111316.1">
    <property type="nucleotide sequence ID" value="XM_020255727.1"/>
</dbReference>
<dbReference type="PANTHER" id="PTHR33130:SF43">
    <property type="entry name" value="OS01G0688600 PROTEIN"/>
    <property type="match status" value="1"/>
</dbReference>
<dbReference type="RefSeq" id="XP_020111315.1">
    <property type="nucleotide sequence ID" value="XM_020255726.1"/>
</dbReference>
<dbReference type="AlphaFoldDB" id="A0A6P5GZY1"/>
<reference evidence="2" key="1">
    <citation type="journal article" date="2015" name="Nat. Genet.">
        <title>The pineapple genome and the evolution of CAM photosynthesis.</title>
        <authorList>
            <person name="Ming R."/>
            <person name="VanBuren R."/>
            <person name="Wai C.M."/>
            <person name="Tang H."/>
            <person name="Schatz M.C."/>
            <person name="Bowers J.E."/>
            <person name="Lyons E."/>
            <person name="Wang M.L."/>
            <person name="Chen J."/>
            <person name="Biggers E."/>
            <person name="Zhang J."/>
            <person name="Huang L."/>
            <person name="Zhang L."/>
            <person name="Miao W."/>
            <person name="Zhang J."/>
            <person name="Ye Z."/>
            <person name="Miao C."/>
            <person name="Lin Z."/>
            <person name="Wang H."/>
            <person name="Zhou H."/>
            <person name="Yim W.C."/>
            <person name="Priest H.D."/>
            <person name="Zheng C."/>
            <person name="Woodhouse M."/>
            <person name="Edger P.P."/>
            <person name="Guyot R."/>
            <person name="Guo H.B."/>
            <person name="Guo H."/>
            <person name="Zheng G."/>
            <person name="Singh R."/>
            <person name="Sharma A."/>
            <person name="Min X."/>
            <person name="Zheng Y."/>
            <person name="Lee H."/>
            <person name="Gurtowski J."/>
            <person name="Sedlazeck F.J."/>
            <person name="Harkess A."/>
            <person name="McKain M.R."/>
            <person name="Liao Z."/>
            <person name="Fang J."/>
            <person name="Liu J."/>
            <person name="Zhang X."/>
            <person name="Zhang Q."/>
            <person name="Hu W."/>
            <person name="Qin Y."/>
            <person name="Wang K."/>
            <person name="Chen L.Y."/>
            <person name="Shirley N."/>
            <person name="Lin Y.R."/>
            <person name="Liu L.Y."/>
            <person name="Hernandez A.G."/>
            <person name="Wright C.L."/>
            <person name="Bulone V."/>
            <person name="Tuskan G.A."/>
            <person name="Heath K."/>
            <person name="Zee F."/>
            <person name="Moore P.H."/>
            <person name="Sunkar R."/>
            <person name="Leebens-Mack J.H."/>
            <person name="Mockler T."/>
            <person name="Bennetzen J.L."/>
            <person name="Freeling M."/>
            <person name="Sankoff D."/>
            <person name="Paterson A.H."/>
            <person name="Zhu X."/>
            <person name="Yang X."/>
            <person name="Smith J.A."/>
            <person name="Cushman J.C."/>
            <person name="Paull R.E."/>
            <person name="Yu Q."/>
        </authorList>
    </citation>
    <scope>NUCLEOTIDE SEQUENCE [LARGE SCALE GENOMIC DNA]</scope>
    <source>
        <strain evidence="2">cv. F153</strain>
    </source>
</reference>
<evidence type="ECO:0000313" key="3">
    <source>
        <dbReference type="RefSeq" id="XP_020111315.1"/>
    </source>
</evidence>
<feature type="compositionally biased region" description="Pro residues" evidence="1">
    <location>
        <begin position="122"/>
        <end position="134"/>
    </location>
</feature>
<evidence type="ECO:0000256" key="1">
    <source>
        <dbReference type="SAM" id="MobiDB-lite"/>
    </source>
</evidence>
<dbReference type="GeneID" id="109726232"/>
<dbReference type="PANTHER" id="PTHR33130">
    <property type="entry name" value="PUTATIVE (DUF1639)-RELATED"/>
    <property type="match status" value="1"/>
</dbReference>
<keyword evidence="2" id="KW-1185">Reference proteome</keyword>
<dbReference type="Proteomes" id="UP000515123">
    <property type="component" value="Linkage group 21"/>
</dbReference>
<feature type="region of interest" description="Disordered" evidence="1">
    <location>
        <begin position="1"/>
        <end position="168"/>
    </location>
</feature>
<sequence length="237" mass="27325">MEGSTPSTLPPPTHQKRSGDSPETPTRQPAFRPDAVRGREEDPPAEDGIGPPRLRPSRPHLPNPRFPSLNNTSYHRNALKTRTRCNPPITNALPPRQQRRKKKKMQAEEGEEKEKEKENEEPLPPLPPPPPPSLPMWNLRSRRRAASGDQKTGLPFRPLPDRDNPLPIRQKSPTFSFALSKAEIKNDFMHITGKRPGWRPKKRWPRSIQQQLGPLFPGEFLSNIRRHSWWDSWDDIF</sequence>
<reference evidence="3 4" key="2">
    <citation type="submission" date="2025-04" db="UniProtKB">
        <authorList>
            <consortium name="RefSeq"/>
        </authorList>
    </citation>
    <scope>IDENTIFICATION</scope>
    <source>
        <tissue evidence="3 4">Leaf</tissue>
    </source>
</reference>
<organism evidence="3">
    <name type="scientific">Ananas comosus</name>
    <name type="common">Pineapple</name>
    <name type="synonym">Ananas ananas</name>
    <dbReference type="NCBI Taxonomy" id="4615"/>
    <lineage>
        <taxon>Eukaryota</taxon>
        <taxon>Viridiplantae</taxon>
        <taxon>Streptophyta</taxon>
        <taxon>Embryophyta</taxon>
        <taxon>Tracheophyta</taxon>
        <taxon>Spermatophyta</taxon>
        <taxon>Magnoliopsida</taxon>
        <taxon>Liliopsida</taxon>
        <taxon>Poales</taxon>
        <taxon>Bromeliaceae</taxon>
        <taxon>Bromelioideae</taxon>
        <taxon>Ananas</taxon>
    </lineage>
</organism>
<name>A0A6P5GZY1_ANACO</name>
<dbReference type="InterPro" id="IPR012438">
    <property type="entry name" value="DUF1639"/>
</dbReference>
<dbReference type="Pfam" id="PF07797">
    <property type="entry name" value="DUF1639"/>
    <property type="match status" value="1"/>
</dbReference>
<accession>A0A6P5GZY1</accession>
<gene>
    <name evidence="3 4 5" type="primary">LOC109726232</name>
</gene>
<dbReference type="Gramene" id="Aco025388.1.mrna1">
    <property type="protein sequence ID" value="Aco025388.1.mrna1"/>
    <property type="gene ID" value="Aco025388.1.path1"/>
</dbReference>
<proteinExistence type="predicted"/>
<dbReference type="RefSeq" id="XP_020111317.1">
    <property type="nucleotide sequence ID" value="XM_020255728.1"/>
</dbReference>
<protein>
    <submittedName>
        <fullName evidence="3 4">WAS/WASL-interacting protein family member 3-like</fullName>
    </submittedName>
</protein>
<evidence type="ECO:0000313" key="2">
    <source>
        <dbReference type="Proteomes" id="UP000515123"/>
    </source>
</evidence>
<evidence type="ECO:0000313" key="5">
    <source>
        <dbReference type="RefSeq" id="XP_020111317.1"/>
    </source>
</evidence>